<keyword evidence="6" id="KW-0333">Golgi apparatus</keyword>
<evidence type="ECO:0000256" key="5">
    <source>
        <dbReference type="ARBA" id="ARBA00022490"/>
    </source>
</evidence>
<dbReference type="AlphaFoldDB" id="A0A9Q0S265"/>
<proteinExistence type="inferred from homology"/>
<evidence type="ECO:0000313" key="11">
    <source>
        <dbReference type="Proteomes" id="UP001151699"/>
    </source>
</evidence>
<evidence type="ECO:0000256" key="2">
    <source>
        <dbReference type="ARBA" id="ARBA00004555"/>
    </source>
</evidence>
<sequence>MSGKFHGFSQDYIEKLKSNPKTNRENNKPNISERTKSHPPAKATTMKQQSVEKPAFRPVDSKQEINEELSNNHLKDALHFKPLPAKPLPSEEIAELEKEIKKSDNLTGNPLPFKGISLKDYESQRRMVEEQNKQKKEILYRAIEQHSERTAAEAKKLQEIKRELHKLESELAADVSVLRRQIEDASVKYMNAEKSYEQIETAFLSAKANLFKAREKKELLVEHLNIIISNNEDRKAKKLSELMEKVGLTPLGETATVHSNGAVEDETISGN</sequence>
<dbReference type="EMBL" id="WJQU01000002">
    <property type="protein sequence ID" value="KAJ6640710.1"/>
    <property type="molecule type" value="Genomic_DNA"/>
</dbReference>
<evidence type="ECO:0000256" key="1">
    <source>
        <dbReference type="ARBA" id="ARBA00004496"/>
    </source>
</evidence>
<protein>
    <recommendedName>
        <fullName evidence="4">RAB6-interacting golgin</fullName>
    </recommendedName>
</protein>
<evidence type="ECO:0000256" key="8">
    <source>
        <dbReference type="SAM" id="Coils"/>
    </source>
</evidence>
<feature type="compositionally biased region" description="Basic and acidic residues" evidence="9">
    <location>
        <begin position="12"/>
        <end position="36"/>
    </location>
</feature>
<reference evidence="10" key="1">
    <citation type="submission" date="2022-07" db="EMBL/GenBank/DDBJ databases">
        <authorList>
            <person name="Trinca V."/>
            <person name="Uliana J.V.C."/>
            <person name="Torres T.T."/>
            <person name="Ward R.J."/>
            <person name="Monesi N."/>
        </authorList>
    </citation>
    <scope>NUCLEOTIDE SEQUENCE</scope>
    <source>
        <strain evidence="10">HSMRA1968</strain>
        <tissue evidence="10">Whole embryos</tissue>
    </source>
</reference>
<evidence type="ECO:0000256" key="3">
    <source>
        <dbReference type="ARBA" id="ARBA00005599"/>
    </source>
</evidence>
<dbReference type="GO" id="GO:0005794">
    <property type="term" value="C:Golgi apparatus"/>
    <property type="evidence" value="ECO:0007669"/>
    <property type="project" value="UniProtKB-SubCell"/>
</dbReference>
<accession>A0A9Q0S265</accession>
<organism evidence="10 11">
    <name type="scientific">Pseudolycoriella hygida</name>
    <dbReference type="NCBI Taxonomy" id="35572"/>
    <lineage>
        <taxon>Eukaryota</taxon>
        <taxon>Metazoa</taxon>
        <taxon>Ecdysozoa</taxon>
        <taxon>Arthropoda</taxon>
        <taxon>Hexapoda</taxon>
        <taxon>Insecta</taxon>
        <taxon>Pterygota</taxon>
        <taxon>Neoptera</taxon>
        <taxon>Endopterygota</taxon>
        <taxon>Diptera</taxon>
        <taxon>Nematocera</taxon>
        <taxon>Sciaroidea</taxon>
        <taxon>Sciaridae</taxon>
        <taxon>Pseudolycoriella</taxon>
    </lineage>
</organism>
<evidence type="ECO:0000256" key="4">
    <source>
        <dbReference type="ARBA" id="ARBA00014130"/>
    </source>
</evidence>
<evidence type="ECO:0000256" key="9">
    <source>
        <dbReference type="SAM" id="MobiDB-lite"/>
    </source>
</evidence>
<comment type="caution">
    <text evidence="10">The sequence shown here is derived from an EMBL/GenBank/DDBJ whole genome shotgun (WGS) entry which is preliminary data.</text>
</comment>
<evidence type="ECO:0000256" key="7">
    <source>
        <dbReference type="ARBA" id="ARBA00023054"/>
    </source>
</evidence>
<dbReference type="OrthoDB" id="9909311at2759"/>
<dbReference type="GO" id="GO:1905515">
    <property type="term" value="P:non-motile cilium assembly"/>
    <property type="evidence" value="ECO:0007669"/>
    <property type="project" value="TreeGrafter"/>
</dbReference>
<keyword evidence="11" id="KW-1185">Reference proteome</keyword>
<evidence type="ECO:0000313" key="10">
    <source>
        <dbReference type="EMBL" id="KAJ6640710.1"/>
    </source>
</evidence>
<dbReference type="PANTHER" id="PTHR21470">
    <property type="entry name" value="RAB6-INTERACTING PROTEIN GORAB"/>
    <property type="match status" value="1"/>
</dbReference>
<dbReference type="Proteomes" id="UP001151699">
    <property type="component" value="Chromosome B"/>
</dbReference>
<comment type="similarity">
    <text evidence="3">Belongs to the GORAB family.</text>
</comment>
<keyword evidence="5" id="KW-0963">Cytoplasm</keyword>
<keyword evidence="7 8" id="KW-0175">Coiled coil</keyword>
<feature type="region of interest" description="Disordered" evidence="9">
    <location>
        <begin position="1"/>
        <end position="61"/>
    </location>
</feature>
<dbReference type="InterPro" id="IPR007033">
    <property type="entry name" value="GORAB"/>
</dbReference>
<gene>
    <name evidence="10" type="primary">Gorab</name>
    <name evidence="10" type="ORF">Bhyg_05642</name>
</gene>
<feature type="coiled-coil region" evidence="8">
    <location>
        <begin position="118"/>
        <end position="202"/>
    </location>
</feature>
<comment type="subcellular location">
    <subcellularLocation>
        <location evidence="1">Cytoplasm</location>
    </subcellularLocation>
    <subcellularLocation>
        <location evidence="2">Golgi apparatus</location>
    </subcellularLocation>
</comment>
<dbReference type="PANTHER" id="PTHR21470:SF2">
    <property type="entry name" value="RAB6-INTERACTING GOLGIN"/>
    <property type="match status" value="1"/>
</dbReference>
<evidence type="ECO:0000256" key="6">
    <source>
        <dbReference type="ARBA" id="ARBA00023034"/>
    </source>
</evidence>
<name>A0A9Q0S265_9DIPT</name>